<dbReference type="GeneID" id="95615686"/>
<dbReference type="InterPro" id="IPR002818">
    <property type="entry name" value="DJ-1/PfpI"/>
</dbReference>
<keyword evidence="5" id="KW-1185">Reference proteome</keyword>
<dbReference type="RefSeq" id="WP_150530033.1">
    <property type="nucleotide sequence ID" value="NZ_BNBW01000006.1"/>
</dbReference>
<dbReference type="InterPro" id="IPR018060">
    <property type="entry name" value="HTH_AraC"/>
</dbReference>
<dbReference type="Proteomes" id="UP000325563">
    <property type="component" value="Chromosome"/>
</dbReference>
<dbReference type="InterPro" id="IPR009057">
    <property type="entry name" value="Homeodomain-like_sf"/>
</dbReference>
<dbReference type="PANTHER" id="PTHR43130:SF3">
    <property type="entry name" value="HTH-TYPE TRANSCRIPTIONAL REGULATOR RV1931C"/>
    <property type="match status" value="1"/>
</dbReference>
<dbReference type="Gene3D" id="1.10.10.60">
    <property type="entry name" value="Homeodomain-like"/>
    <property type="match status" value="2"/>
</dbReference>
<reference evidence="4 5" key="1">
    <citation type="submission" date="2017-09" db="EMBL/GenBank/DDBJ databases">
        <authorList>
            <person name="Lee N."/>
            <person name="Cho B.-K."/>
        </authorList>
    </citation>
    <scope>NUCLEOTIDE SEQUENCE [LARGE SCALE GENOMIC DNA]</scope>
    <source>
        <strain evidence="4 5">ATCC 27476</strain>
    </source>
</reference>
<keyword evidence="1" id="KW-0805">Transcription regulation</keyword>
<dbReference type="GO" id="GO:0043565">
    <property type="term" value="F:sequence-specific DNA binding"/>
    <property type="evidence" value="ECO:0007669"/>
    <property type="project" value="InterPro"/>
</dbReference>
<evidence type="ECO:0000259" key="3">
    <source>
        <dbReference type="PROSITE" id="PS01124"/>
    </source>
</evidence>
<dbReference type="CDD" id="cd03137">
    <property type="entry name" value="GATase1_AraC_1"/>
    <property type="match status" value="1"/>
</dbReference>
<feature type="domain" description="HTH araC/xylS-type" evidence="3">
    <location>
        <begin position="222"/>
        <end position="320"/>
    </location>
</feature>
<evidence type="ECO:0000256" key="2">
    <source>
        <dbReference type="ARBA" id="ARBA00023163"/>
    </source>
</evidence>
<dbReference type="GO" id="GO:0003700">
    <property type="term" value="F:DNA-binding transcription factor activity"/>
    <property type="evidence" value="ECO:0007669"/>
    <property type="project" value="InterPro"/>
</dbReference>
<dbReference type="Pfam" id="PF01965">
    <property type="entry name" value="DJ-1_PfpI"/>
    <property type="match status" value="1"/>
</dbReference>
<protein>
    <submittedName>
        <fullName evidence="4">GlxA family transcriptional regulator</fullName>
    </submittedName>
</protein>
<dbReference type="InterPro" id="IPR029062">
    <property type="entry name" value="Class_I_gatase-like"/>
</dbReference>
<dbReference type="SUPFAM" id="SSF46689">
    <property type="entry name" value="Homeodomain-like"/>
    <property type="match status" value="2"/>
</dbReference>
<evidence type="ECO:0000313" key="5">
    <source>
        <dbReference type="Proteomes" id="UP000325563"/>
    </source>
</evidence>
<dbReference type="PROSITE" id="PS01124">
    <property type="entry name" value="HTH_ARAC_FAMILY_2"/>
    <property type="match status" value="1"/>
</dbReference>
<dbReference type="EMBL" id="CP023692">
    <property type="protein sequence ID" value="QEV49514.1"/>
    <property type="molecule type" value="Genomic_DNA"/>
</dbReference>
<name>A0A5J6JLY9_STRVI</name>
<dbReference type="Gene3D" id="3.40.50.880">
    <property type="match status" value="1"/>
</dbReference>
<keyword evidence="2" id="KW-0804">Transcription</keyword>
<gene>
    <name evidence="4" type="ORF">CP980_34880</name>
</gene>
<proteinExistence type="predicted"/>
<evidence type="ECO:0000313" key="4">
    <source>
        <dbReference type="EMBL" id="QEV49514.1"/>
    </source>
</evidence>
<sequence length="321" mass="35016">MRTRTVYIPLFDGVEALDVSGPMAVFAGGNTIQAARSPGTTAYTLRTASCAALPVRSASGLTLLPDEDLDMLSAPHTILVPGLTMDDRQDRAPGVVAWLRENAARAQRVVSVCTGAFLLAEAGVLNGRTVTTHWNWADRLAEEYPKVTVNADPIFIRDGKVSSSAGVTSCIDLALALVEEDLGRDAALVIARYMVVFLRRPGNQKQFSTQLAGQLAHRDNLREVQQWIADHPDGDLGIEALARRAGLSPRQFTRAFTAETGISPGRYVDQSRMETARRLLEETRDSVEHIARASGFPSTEAMRRAFHRVLGVSPAQYRTVF</sequence>
<dbReference type="SUPFAM" id="SSF52317">
    <property type="entry name" value="Class I glutamine amidotransferase-like"/>
    <property type="match status" value="1"/>
</dbReference>
<organism evidence="4 5">
    <name type="scientific">Streptomyces vinaceus</name>
    <dbReference type="NCBI Taxonomy" id="1960"/>
    <lineage>
        <taxon>Bacteria</taxon>
        <taxon>Bacillati</taxon>
        <taxon>Actinomycetota</taxon>
        <taxon>Actinomycetes</taxon>
        <taxon>Kitasatosporales</taxon>
        <taxon>Streptomycetaceae</taxon>
        <taxon>Streptomyces</taxon>
    </lineage>
</organism>
<dbReference type="InterPro" id="IPR052158">
    <property type="entry name" value="INH-QAR"/>
</dbReference>
<evidence type="ECO:0000256" key="1">
    <source>
        <dbReference type="ARBA" id="ARBA00023015"/>
    </source>
</evidence>
<dbReference type="Pfam" id="PF12833">
    <property type="entry name" value="HTH_18"/>
    <property type="match status" value="1"/>
</dbReference>
<dbReference type="AlphaFoldDB" id="A0A5J6JLY9"/>
<accession>A0A5J6JLY9</accession>
<dbReference type="KEGG" id="svn:CP980_34880"/>
<dbReference type="SMART" id="SM00342">
    <property type="entry name" value="HTH_ARAC"/>
    <property type="match status" value="1"/>
</dbReference>
<dbReference type="PANTHER" id="PTHR43130">
    <property type="entry name" value="ARAC-FAMILY TRANSCRIPTIONAL REGULATOR"/>
    <property type="match status" value="1"/>
</dbReference>